<keyword evidence="2" id="KW-1185">Reference proteome</keyword>
<evidence type="ECO:0000313" key="2">
    <source>
        <dbReference type="Proteomes" id="UP000008311"/>
    </source>
</evidence>
<protein>
    <submittedName>
        <fullName evidence="1">Uncharacterized protein</fullName>
    </submittedName>
</protein>
<dbReference type="InParanoid" id="B9TCH5"/>
<organism evidence="1 2">
    <name type="scientific">Ricinus communis</name>
    <name type="common">Castor bean</name>
    <dbReference type="NCBI Taxonomy" id="3988"/>
    <lineage>
        <taxon>Eukaryota</taxon>
        <taxon>Viridiplantae</taxon>
        <taxon>Streptophyta</taxon>
        <taxon>Embryophyta</taxon>
        <taxon>Tracheophyta</taxon>
        <taxon>Spermatophyta</taxon>
        <taxon>Magnoliopsida</taxon>
        <taxon>eudicotyledons</taxon>
        <taxon>Gunneridae</taxon>
        <taxon>Pentapetalae</taxon>
        <taxon>rosids</taxon>
        <taxon>fabids</taxon>
        <taxon>Malpighiales</taxon>
        <taxon>Euphorbiaceae</taxon>
        <taxon>Acalyphoideae</taxon>
        <taxon>Acalypheae</taxon>
        <taxon>Ricinus</taxon>
    </lineage>
</organism>
<dbReference type="AlphaFoldDB" id="B9TCH5"/>
<evidence type="ECO:0000313" key="1">
    <source>
        <dbReference type="EMBL" id="EEF26440.1"/>
    </source>
</evidence>
<sequence length="541" mass="61383">MRAAERGGVGIRGECQFVHERLDREDVAERAECAQRTGADRRFKQQMTDHALSRQRIHRHRVAIAVSEWLGNAQERRRRERILQMPGSEQIDAAGLAGTRRVRVAPHVVLPVCDAALRRQRGPDAHRHRGTDRRPREFVVAHPLQLHGTARDGTCEQRRIERHVVRAVVAIAARTRHMHHIDGIDRHAEHRRKIAAQRIRALRIRPRVIRFDPADIRRHGRILASRRCDGVFAAPAAQCGRQCVDIGKIGVRVAPAGCVREHRARGDCLFFTFCGEREKIAVTDHRDHAWHRPRLLEIDVDQRGARARRTHHAAEQHAGQAHVLHKGGTARELCRQIDAWNGTTNQPIVGRLLDGRIARHRAIQQRPLAAHQVAVAHGAAIRRVDHAGAYAQCVGSDAELPRRCAHQHRARLRARGLQRRTALFDGLAAVGVALVRATGRVGGENRYAREVDVQLLRGDLRERSQDALPEFGLAREDCHVTPIVDANPAGQSRVFPEADGHRRLLRALRGRLRIRSERREREQRHQRARLFAKAAARWRKA</sequence>
<dbReference type="Proteomes" id="UP000008311">
    <property type="component" value="Unassembled WGS sequence"/>
</dbReference>
<name>B9TCH5_RICCO</name>
<dbReference type="EMBL" id="EQ977289">
    <property type="protein sequence ID" value="EEF26440.1"/>
    <property type="molecule type" value="Genomic_DNA"/>
</dbReference>
<accession>B9TCH5</accession>
<reference evidence="2" key="1">
    <citation type="journal article" date="2010" name="Nat. Biotechnol.">
        <title>Draft genome sequence of the oilseed species Ricinus communis.</title>
        <authorList>
            <person name="Chan A.P."/>
            <person name="Crabtree J."/>
            <person name="Zhao Q."/>
            <person name="Lorenzi H."/>
            <person name="Orvis J."/>
            <person name="Puiu D."/>
            <person name="Melake-Berhan A."/>
            <person name="Jones K.M."/>
            <person name="Redman J."/>
            <person name="Chen G."/>
            <person name="Cahoon E.B."/>
            <person name="Gedil M."/>
            <person name="Stanke M."/>
            <person name="Haas B.J."/>
            <person name="Wortman J.R."/>
            <person name="Fraser-Liggett C.M."/>
            <person name="Ravel J."/>
            <person name="Rabinowicz P.D."/>
        </authorList>
    </citation>
    <scope>NUCLEOTIDE SEQUENCE [LARGE SCALE GENOMIC DNA]</scope>
    <source>
        <strain evidence="2">cv. Hale</strain>
    </source>
</reference>
<gene>
    <name evidence="1" type="ORF">RCOM_1922880</name>
</gene>
<proteinExistence type="predicted"/>